<evidence type="ECO:0000313" key="2">
    <source>
        <dbReference type="Proteomes" id="UP001055879"/>
    </source>
</evidence>
<comment type="caution">
    <text evidence="1">The sequence shown here is derived from an EMBL/GenBank/DDBJ whole genome shotgun (WGS) entry which is preliminary data.</text>
</comment>
<protein>
    <submittedName>
        <fullName evidence="1">Uncharacterized protein</fullName>
    </submittedName>
</protein>
<keyword evidence="2" id="KW-1185">Reference proteome</keyword>
<name>A0ACB9FEB6_ARCLA</name>
<organism evidence="1 2">
    <name type="scientific">Arctium lappa</name>
    <name type="common">Greater burdock</name>
    <name type="synonym">Lappa major</name>
    <dbReference type="NCBI Taxonomy" id="4217"/>
    <lineage>
        <taxon>Eukaryota</taxon>
        <taxon>Viridiplantae</taxon>
        <taxon>Streptophyta</taxon>
        <taxon>Embryophyta</taxon>
        <taxon>Tracheophyta</taxon>
        <taxon>Spermatophyta</taxon>
        <taxon>Magnoliopsida</taxon>
        <taxon>eudicotyledons</taxon>
        <taxon>Gunneridae</taxon>
        <taxon>Pentapetalae</taxon>
        <taxon>asterids</taxon>
        <taxon>campanulids</taxon>
        <taxon>Asterales</taxon>
        <taxon>Asteraceae</taxon>
        <taxon>Carduoideae</taxon>
        <taxon>Cardueae</taxon>
        <taxon>Arctiinae</taxon>
        <taxon>Arctium</taxon>
    </lineage>
</organism>
<accession>A0ACB9FEB6</accession>
<dbReference type="Proteomes" id="UP001055879">
    <property type="component" value="Linkage Group LG01"/>
</dbReference>
<reference evidence="1 2" key="2">
    <citation type="journal article" date="2022" name="Mol. Ecol. Resour.">
        <title>The genomes of chicory, endive, great burdock and yacon provide insights into Asteraceae paleo-polyploidization history and plant inulin production.</title>
        <authorList>
            <person name="Fan W."/>
            <person name="Wang S."/>
            <person name="Wang H."/>
            <person name="Wang A."/>
            <person name="Jiang F."/>
            <person name="Liu H."/>
            <person name="Zhao H."/>
            <person name="Xu D."/>
            <person name="Zhang Y."/>
        </authorList>
    </citation>
    <scope>NUCLEOTIDE SEQUENCE [LARGE SCALE GENOMIC DNA]</scope>
    <source>
        <strain evidence="2">cv. Niubang</strain>
    </source>
</reference>
<reference evidence="2" key="1">
    <citation type="journal article" date="2022" name="Mol. Ecol. Resour.">
        <title>The genomes of chicory, endive, great burdock and yacon provide insights into Asteraceae palaeo-polyploidization history and plant inulin production.</title>
        <authorList>
            <person name="Fan W."/>
            <person name="Wang S."/>
            <person name="Wang H."/>
            <person name="Wang A."/>
            <person name="Jiang F."/>
            <person name="Liu H."/>
            <person name="Zhao H."/>
            <person name="Xu D."/>
            <person name="Zhang Y."/>
        </authorList>
    </citation>
    <scope>NUCLEOTIDE SEQUENCE [LARGE SCALE GENOMIC DNA]</scope>
    <source>
        <strain evidence="2">cv. Niubang</strain>
    </source>
</reference>
<dbReference type="EMBL" id="CM042047">
    <property type="protein sequence ID" value="KAI3769201.1"/>
    <property type="molecule type" value="Genomic_DNA"/>
</dbReference>
<sequence length="442" mass="49979">METQTPFLFLIPVLFSFYSSITYSMAANTIAVNQTIRDGQTIVSPQESFELGFFSPTTATRNRYLGIWYKRLATGTVAWVANRETPIANESGELTLRPDGVLVLRDSTTNTIVWSSLNPSTKTAQNPIAQLLDSGNLMVVDRDREGGNDDPEDYIWQSFDHPGNTFLSGSKFGRNLEKGVVTNITSWKTEDDPSQGEYSVYMDFNGFPQIYLSKSDVIQMRLGSWNGLRYTGMPSLTPNSIFTFEQVSNEREIYYIFEPINRSVTTKLMLDSEGNMVRLNWNNRTQGWFEFSTPAIDNCVRYALCGPHGSCAIEQSPPCGCLKGFTPKNQGEWDVSDWVSGCRREIPLDCGVGEGFRKYSSVKLPDTRNSWFDRNMTLDECRVKCKNECNCSAYSTLDIKDDIGCLLWYDELIDINSFRNNGQDIYIRMAAAELGTFSSCFF</sequence>
<evidence type="ECO:0000313" key="1">
    <source>
        <dbReference type="EMBL" id="KAI3769201.1"/>
    </source>
</evidence>
<proteinExistence type="predicted"/>
<gene>
    <name evidence="1" type="ORF">L6452_00301</name>
</gene>